<keyword evidence="2" id="KW-1133">Transmembrane helix</keyword>
<keyword evidence="1" id="KW-0175">Coiled coil</keyword>
<reference evidence="3" key="1">
    <citation type="submission" date="2019-12" db="EMBL/GenBank/DDBJ databases">
        <authorList>
            <person name="Scholes J."/>
        </authorList>
    </citation>
    <scope>NUCLEOTIDE SEQUENCE</scope>
</reference>
<name>A0A9N7NYX1_STRHE</name>
<evidence type="ECO:0000313" key="3">
    <source>
        <dbReference type="EMBL" id="CAA0841166.1"/>
    </source>
</evidence>
<organism evidence="3 4">
    <name type="scientific">Striga hermonthica</name>
    <name type="common">Purple witchweed</name>
    <name type="synonym">Buchnera hermonthica</name>
    <dbReference type="NCBI Taxonomy" id="68872"/>
    <lineage>
        <taxon>Eukaryota</taxon>
        <taxon>Viridiplantae</taxon>
        <taxon>Streptophyta</taxon>
        <taxon>Embryophyta</taxon>
        <taxon>Tracheophyta</taxon>
        <taxon>Spermatophyta</taxon>
        <taxon>Magnoliopsida</taxon>
        <taxon>eudicotyledons</taxon>
        <taxon>Gunneridae</taxon>
        <taxon>Pentapetalae</taxon>
        <taxon>asterids</taxon>
        <taxon>lamiids</taxon>
        <taxon>Lamiales</taxon>
        <taxon>Orobanchaceae</taxon>
        <taxon>Buchnereae</taxon>
        <taxon>Striga</taxon>
    </lineage>
</organism>
<dbReference type="OrthoDB" id="691840at2759"/>
<evidence type="ECO:0000313" key="4">
    <source>
        <dbReference type="Proteomes" id="UP001153555"/>
    </source>
</evidence>
<accession>A0A9N7NYX1</accession>
<dbReference type="EMBL" id="CACSLK010034050">
    <property type="protein sequence ID" value="CAA0841166.1"/>
    <property type="molecule type" value="Genomic_DNA"/>
</dbReference>
<sequence length="285" mass="33198">MDETSRLWDACQVIKSGVSNMESYYSTDFGLAAFRDDHRALDTQIFRQVTRAINRCQRELIPLQQENKSITETKVEPLTLGIYRETKLHRYNEFQGALHAMMSVDTLLLVILVSGLVYFNLARNKLIRPRKRATQRYFDELVQQLGFRGLESEGLEATSATSPVRPSKHTISLPLPPDFRQIRTLLGIQSTMISLLRKSLQYSTDVLNSPRGTIFLRRNLGLCIGMPWALTACFLYVMDFDGYWKRDKEVYERWIKDARKQLKHLRKKREETERSIERLQAATDM</sequence>
<gene>
    <name evidence="3" type="ORF">SHERM_07199</name>
</gene>
<proteinExistence type="predicted"/>
<keyword evidence="4" id="KW-1185">Reference proteome</keyword>
<keyword evidence="2" id="KW-0472">Membrane</keyword>
<feature type="transmembrane region" description="Helical" evidence="2">
    <location>
        <begin position="220"/>
        <end position="238"/>
    </location>
</feature>
<evidence type="ECO:0000256" key="2">
    <source>
        <dbReference type="SAM" id="Phobius"/>
    </source>
</evidence>
<comment type="caution">
    <text evidence="3">The sequence shown here is derived from an EMBL/GenBank/DDBJ whole genome shotgun (WGS) entry which is preliminary data.</text>
</comment>
<feature type="coiled-coil region" evidence="1">
    <location>
        <begin position="248"/>
        <end position="282"/>
    </location>
</feature>
<dbReference type="AlphaFoldDB" id="A0A9N7NYX1"/>
<protein>
    <submittedName>
        <fullName evidence="3">Uncharacterized protein</fullName>
    </submittedName>
</protein>
<keyword evidence="2" id="KW-0812">Transmembrane</keyword>
<feature type="transmembrane region" description="Helical" evidence="2">
    <location>
        <begin position="97"/>
        <end position="121"/>
    </location>
</feature>
<dbReference type="Proteomes" id="UP001153555">
    <property type="component" value="Unassembled WGS sequence"/>
</dbReference>
<evidence type="ECO:0000256" key="1">
    <source>
        <dbReference type="SAM" id="Coils"/>
    </source>
</evidence>